<dbReference type="Gene3D" id="2.60.120.740">
    <property type="match status" value="1"/>
</dbReference>
<name>T1EPZ1_HELRO</name>
<dbReference type="CDD" id="cd22823">
    <property type="entry name" value="Gal_Rha_Lectin"/>
    <property type="match status" value="1"/>
</dbReference>
<proteinExistence type="predicted"/>
<reference evidence="1 3" key="2">
    <citation type="journal article" date="2013" name="Nature">
        <title>Insights into bilaterian evolution from three spiralian genomes.</title>
        <authorList>
            <person name="Simakov O."/>
            <person name="Marletaz F."/>
            <person name="Cho S.J."/>
            <person name="Edsinger-Gonzales E."/>
            <person name="Havlak P."/>
            <person name="Hellsten U."/>
            <person name="Kuo D.H."/>
            <person name="Larsson T."/>
            <person name="Lv J."/>
            <person name="Arendt D."/>
            <person name="Savage R."/>
            <person name="Osoegawa K."/>
            <person name="de Jong P."/>
            <person name="Grimwood J."/>
            <person name="Chapman J.A."/>
            <person name="Shapiro H."/>
            <person name="Aerts A."/>
            <person name="Otillar R.P."/>
            <person name="Terry A.Y."/>
            <person name="Boore J.L."/>
            <person name="Grigoriev I.V."/>
            <person name="Lindberg D.R."/>
            <person name="Seaver E.C."/>
            <person name="Weisblat D.A."/>
            <person name="Putnam N.H."/>
            <person name="Rokhsar D.S."/>
        </authorList>
    </citation>
    <scope>NUCLEOTIDE SEQUENCE</scope>
</reference>
<dbReference type="OMA" id="SEDMMAY"/>
<dbReference type="InterPro" id="IPR043159">
    <property type="entry name" value="Lectin_gal-bd_sf"/>
</dbReference>
<evidence type="ECO:0000313" key="3">
    <source>
        <dbReference type="Proteomes" id="UP000015101"/>
    </source>
</evidence>
<evidence type="ECO:0000313" key="2">
    <source>
        <dbReference type="EnsemblMetazoa" id="HelroP160206"/>
    </source>
</evidence>
<dbReference type="RefSeq" id="XP_009015443.1">
    <property type="nucleotide sequence ID" value="XM_009017195.1"/>
</dbReference>
<dbReference type="GeneID" id="20198641"/>
<gene>
    <name evidence="2" type="primary">20198641</name>
    <name evidence="1" type="ORF">HELRODRAFT_160206</name>
</gene>
<evidence type="ECO:0008006" key="4">
    <source>
        <dbReference type="Google" id="ProtNLM"/>
    </source>
</evidence>
<reference evidence="2" key="3">
    <citation type="submission" date="2015-06" db="UniProtKB">
        <authorList>
            <consortium name="EnsemblMetazoa"/>
        </authorList>
    </citation>
    <scope>IDENTIFICATION</scope>
</reference>
<accession>T1EPZ1</accession>
<dbReference type="CTD" id="20198641"/>
<reference evidence="3" key="1">
    <citation type="submission" date="2012-12" db="EMBL/GenBank/DDBJ databases">
        <authorList>
            <person name="Hellsten U."/>
            <person name="Grimwood J."/>
            <person name="Chapman J.A."/>
            <person name="Shapiro H."/>
            <person name="Aerts A."/>
            <person name="Otillar R.P."/>
            <person name="Terry A.Y."/>
            <person name="Boore J.L."/>
            <person name="Simakov O."/>
            <person name="Marletaz F."/>
            <person name="Cho S.-J."/>
            <person name="Edsinger-Gonzales E."/>
            <person name="Havlak P."/>
            <person name="Kuo D.-H."/>
            <person name="Larsson T."/>
            <person name="Lv J."/>
            <person name="Arendt D."/>
            <person name="Savage R."/>
            <person name="Osoegawa K."/>
            <person name="de Jong P."/>
            <person name="Lindberg D.R."/>
            <person name="Seaver E.C."/>
            <person name="Weisblat D.A."/>
            <person name="Putnam N.H."/>
            <person name="Grigoriev I.V."/>
            <person name="Rokhsar D.S."/>
        </authorList>
    </citation>
    <scope>NUCLEOTIDE SEQUENCE</scope>
</reference>
<dbReference type="PANTHER" id="PTHR46780">
    <property type="entry name" value="PROTEIN EVA-1"/>
    <property type="match status" value="1"/>
</dbReference>
<dbReference type="AlphaFoldDB" id="T1EPZ1"/>
<organism evidence="2 3">
    <name type="scientific">Helobdella robusta</name>
    <name type="common">Californian leech</name>
    <dbReference type="NCBI Taxonomy" id="6412"/>
    <lineage>
        <taxon>Eukaryota</taxon>
        <taxon>Metazoa</taxon>
        <taxon>Spiralia</taxon>
        <taxon>Lophotrochozoa</taxon>
        <taxon>Annelida</taxon>
        <taxon>Clitellata</taxon>
        <taxon>Hirudinea</taxon>
        <taxon>Rhynchobdellida</taxon>
        <taxon>Glossiphoniidae</taxon>
        <taxon>Helobdella</taxon>
    </lineage>
</organism>
<dbReference type="HOGENOM" id="CLU_1798527_0_0_1"/>
<dbReference type="EMBL" id="KB096324">
    <property type="protein sequence ID" value="ESO06075.1"/>
    <property type="molecule type" value="Genomic_DNA"/>
</dbReference>
<evidence type="ECO:0000313" key="1">
    <source>
        <dbReference type="EMBL" id="ESO06075.1"/>
    </source>
</evidence>
<dbReference type="EnsemblMetazoa" id="HelroT160206">
    <property type="protein sequence ID" value="HelroP160206"/>
    <property type="gene ID" value="HelroG160206"/>
</dbReference>
<sequence>MSQWNQTANAPRSTPTTPLVDTCQFQRFNASCGAGEVVLMTEARYGRMQLGKCIRHNVDIGCYSDVLREMDSRCSGRPQCSVLIPDVNMHNLNSCSEDMMAYLQAGFICLKVRIASSKIFHIPNYGQILWYSKNNNNPVTELLN</sequence>
<dbReference type="OrthoDB" id="5970528at2759"/>
<dbReference type="KEGG" id="hro:HELRODRAFT_160206"/>
<dbReference type="Proteomes" id="UP000015101">
    <property type="component" value="Unassembled WGS sequence"/>
</dbReference>
<keyword evidence="3" id="KW-1185">Reference proteome</keyword>
<dbReference type="EMBL" id="AMQM01000543">
    <property type="status" value="NOT_ANNOTATED_CDS"/>
    <property type="molecule type" value="Genomic_DNA"/>
</dbReference>
<dbReference type="InParanoid" id="T1EPZ1"/>
<protein>
    <recommendedName>
        <fullName evidence="4">SUEL-type lectin domain-containing protein</fullName>
    </recommendedName>
</protein>